<dbReference type="GO" id="GO:0019290">
    <property type="term" value="P:siderophore biosynthetic process"/>
    <property type="evidence" value="ECO:0007669"/>
    <property type="project" value="InterPro"/>
</dbReference>
<comment type="caution">
    <text evidence="15">The sequence shown here is derived from an EMBL/GenBank/DDBJ whole genome shotgun (WGS) entry which is preliminary data.</text>
</comment>
<dbReference type="AlphaFoldDB" id="A0A314YYV3"/>
<comment type="subcellular location">
    <subcellularLocation>
        <location evidence="12">Cytoplasm</location>
    </subcellularLocation>
    <subcellularLocation>
        <location evidence="1 12">Golgi apparatus membrane</location>
        <topology evidence="1 12">Peripheral membrane protein</topology>
        <orientation evidence="1 12">Cytoplasmic side</orientation>
    </subcellularLocation>
    <subcellularLocation>
        <location evidence="12">Cytoplasmic vesicle</location>
        <location evidence="12">COPI-coated vesicle membrane</location>
        <topology evidence="12">Peripheral membrane protein</topology>
        <orientation evidence="12">Cytoplasmic side</orientation>
    </subcellularLocation>
</comment>
<dbReference type="Gene3D" id="2.60.40.1170">
    <property type="entry name" value="Mu homology domain, subdomain B"/>
    <property type="match status" value="2"/>
</dbReference>
<comment type="function">
    <text evidence="11">The coatomer is a cytosolic protein complex that binds to dilysine motifs and reversibly associates with Golgi non-clathrin-coated vesicles, which further mediate biosynthetic protein transport from the ER, via the Golgi up to the trans Golgi network. Coatomer complex is required for budding from Golgi membranes, and is essential for the retrograde Golgi-to-ER transport of dilysine-tagged proteins.</text>
</comment>
<evidence type="ECO:0000256" key="6">
    <source>
        <dbReference type="ARBA" id="ARBA00022892"/>
    </source>
</evidence>
<keyword evidence="6 12" id="KW-0931">ER-Golgi transport</keyword>
<dbReference type="PROSITE" id="PS51072">
    <property type="entry name" value="MHD"/>
    <property type="match status" value="1"/>
</dbReference>
<keyword evidence="9 12" id="KW-0472">Membrane</keyword>
<organism evidence="15 16">
    <name type="scientific">Prunus yedoensis var. nudiflora</name>
    <dbReference type="NCBI Taxonomy" id="2094558"/>
    <lineage>
        <taxon>Eukaryota</taxon>
        <taxon>Viridiplantae</taxon>
        <taxon>Streptophyta</taxon>
        <taxon>Embryophyta</taxon>
        <taxon>Tracheophyta</taxon>
        <taxon>Spermatophyta</taxon>
        <taxon>Magnoliopsida</taxon>
        <taxon>eudicotyledons</taxon>
        <taxon>Gunneridae</taxon>
        <taxon>Pentapetalae</taxon>
        <taxon>rosids</taxon>
        <taxon>fabids</taxon>
        <taxon>Rosales</taxon>
        <taxon>Rosaceae</taxon>
        <taxon>Amygdaloideae</taxon>
        <taxon>Amygdaleae</taxon>
        <taxon>Prunus</taxon>
    </lineage>
</organism>
<dbReference type="Pfam" id="PF13561">
    <property type="entry name" value="adh_short_C2"/>
    <property type="match status" value="1"/>
</dbReference>
<keyword evidence="16" id="KW-1185">Reference proteome</keyword>
<name>A0A314YYV3_PRUYE</name>
<gene>
    <name evidence="15" type="ORF">Pyn_18303</name>
</gene>
<evidence type="ECO:0000259" key="14">
    <source>
        <dbReference type="PROSITE" id="PS51072"/>
    </source>
</evidence>
<feature type="domain" description="MHD" evidence="14">
    <location>
        <begin position="286"/>
        <end position="531"/>
    </location>
</feature>
<proteinExistence type="inferred from homology"/>
<dbReference type="InterPro" id="IPR036168">
    <property type="entry name" value="AP2_Mu_C_sf"/>
</dbReference>
<dbReference type="GO" id="GO:0015031">
    <property type="term" value="P:protein transport"/>
    <property type="evidence" value="ECO:0007669"/>
    <property type="project" value="UniProtKB-KW"/>
</dbReference>
<dbReference type="GO" id="GO:0006888">
    <property type="term" value="P:endoplasmic reticulum to Golgi vesicle-mediated transport"/>
    <property type="evidence" value="ECO:0007669"/>
    <property type="project" value="TreeGrafter"/>
</dbReference>
<evidence type="ECO:0000256" key="1">
    <source>
        <dbReference type="ARBA" id="ARBA00004255"/>
    </source>
</evidence>
<keyword evidence="7 12" id="KW-0653">Protein transport</keyword>
<dbReference type="GO" id="GO:0051645">
    <property type="term" value="P:Golgi localization"/>
    <property type="evidence" value="ECO:0007669"/>
    <property type="project" value="TreeGrafter"/>
</dbReference>
<dbReference type="InterPro" id="IPR027059">
    <property type="entry name" value="Coatomer_dsu"/>
</dbReference>
<dbReference type="InterPro" id="IPR036291">
    <property type="entry name" value="NAD(P)-bd_dom_sf"/>
</dbReference>
<dbReference type="GO" id="GO:0030126">
    <property type="term" value="C:COPI vesicle coat"/>
    <property type="evidence" value="ECO:0007669"/>
    <property type="project" value="UniProtKB-UniRule"/>
</dbReference>
<evidence type="ECO:0000256" key="12">
    <source>
        <dbReference type="RuleBase" id="RU366052"/>
    </source>
</evidence>
<evidence type="ECO:0000256" key="5">
    <source>
        <dbReference type="ARBA" id="ARBA00022490"/>
    </source>
</evidence>
<reference evidence="15 16" key="1">
    <citation type="submission" date="2018-02" db="EMBL/GenBank/DDBJ databases">
        <title>Draft genome of wild Prunus yedoensis var. nudiflora.</title>
        <authorList>
            <person name="Baek S."/>
            <person name="Kim J.-H."/>
            <person name="Choi K."/>
            <person name="Kim G.-B."/>
            <person name="Cho A."/>
            <person name="Jang H."/>
            <person name="Shin C.-H."/>
            <person name="Yu H.-J."/>
            <person name="Mun J.-H."/>
        </authorList>
    </citation>
    <scope>NUCLEOTIDE SEQUENCE [LARGE SCALE GENOMIC DNA]</scope>
    <source>
        <strain evidence="16">cv. Jeju island</strain>
        <tissue evidence="15">Leaf</tissue>
    </source>
</reference>
<dbReference type="Gene3D" id="3.30.450.60">
    <property type="match status" value="1"/>
</dbReference>
<dbReference type="SUPFAM" id="SSF51735">
    <property type="entry name" value="NAD(P)-binding Rossmann-fold domains"/>
    <property type="match status" value="1"/>
</dbReference>
<dbReference type="FunFam" id="3.40.50.720:FF:000084">
    <property type="entry name" value="Short-chain dehydrogenase reductase"/>
    <property type="match status" value="1"/>
</dbReference>
<dbReference type="InterPro" id="IPR011012">
    <property type="entry name" value="Longin-like_dom_sf"/>
</dbReference>
<dbReference type="FunFam" id="2.60.40.1170:FF:000007">
    <property type="entry name" value="Coatomer subunit delta"/>
    <property type="match status" value="1"/>
</dbReference>
<comment type="similarity">
    <text evidence="2 12">Belongs to the adaptor complexes medium subunit family. Delta-COP subfamily.</text>
</comment>
<protein>
    <recommendedName>
        <fullName evidence="12">Coatomer subunit delta</fullName>
    </recommendedName>
</protein>
<dbReference type="FunFam" id="2.60.40.1170:FF:000015">
    <property type="entry name" value="Coatomer subunit delta"/>
    <property type="match status" value="1"/>
</dbReference>
<dbReference type="STRING" id="2094558.A0A314YYV3"/>
<evidence type="ECO:0000256" key="13">
    <source>
        <dbReference type="SAM" id="MobiDB-lite"/>
    </source>
</evidence>
<dbReference type="InterPro" id="IPR028565">
    <property type="entry name" value="MHD"/>
</dbReference>
<dbReference type="Pfam" id="PF00928">
    <property type="entry name" value="Adap_comp_sub"/>
    <property type="match status" value="1"/>
</dbReference>
<dbReference type="OrthoDB" id="10266042at2759"/>
<dbReference type="SUPFAM" id="SSF49447">
    <property type="entry name" value="Second domain of Mu2 adaptin subunit (ap50) of ap2 adaptor"/>
    <property type="match status" value="1"/>
</dbReference>
<evidence type="ECO:0000313" key="15">
    <source>
        <dbReference type="EMBL" id="PQQ10494.1"/>
    </source>
</evidence>
<dbReference type="GO" id="GO:0000139">
    <property type="term" value="C:Golgi membrane"/>
    <property type="evidence" value="ECO:0007669"/>
    <property type="project" value="UniProtKB-SubCell"/>
</dbReference>
<dbReference type="Gene3D" id="3.40.50.720">
    <property type="entry name" value="NAD(P)-binding Rossmann-like Domain"/>
    <property type="match status" value="1"/>
</dbReference>
<sequence>MVVLASSIISKSGKVLVSRQFVDMSRIRIEGLLAAFPKLVGTGKQHTYVETENVRYVYQPIESLYLLLVTNKQSNILEDLETLRLLSKLVPEYSLSLDEEGICRTAFELIFAFDEVISLGHKENVTVAQVKQYCEMESHEEKLHKLVMQSKINETKDVMKRKASEIDKSKIDRGRVEKGGFMSLQSMGSGRIESTFSDMSISSSGSGGFGGGSGFGLSTDIDSFSTKTKGRPPSSATAPPKGLGMQLGKSQRTNQFLESLKAEGEVILEDVQPKAGQSKSAAPPLTDPVTLNVEEKLNVTLKRDGGMSNFDVQGTLSLQILNQEDAHIQVQIETGANPGILFKTHPNMNKELFSNENILGLRDPSRPFPTGQAGDAGGVGLLKWRMQTTDESMVPLTINCWPSVSGNETYVNIEYEASQMFDLRNVVISVPLPALREAPRVSQVDGEWRYDSRNSTLEWSILLVDNSNRSGSMEFVVPPADSSVFFPISVRFSATSTFSDLKVVNILPLQGGNPPKFSQRTQLITENYQVVGGQGGPYHRCCRWIGEEAVRLFAENGAFVVAADIQDELGPHVVASIGSERVSYCHCDVRDENQVEKTVNYTLDKYGSLDILFSNAGVMGPMTGILDLDIQGFDNTMATNVRGVAATIKHAARAMVARKIHGSIICTTSVAASLGGTAPHAYTTSKHALLGLVRGACSELGAYGIRVNSISPFGVATPLSCKAYNLQPSEVEANSSAIANLKGIVLKARHVAEAALFLAADESAYVSGHNLVVDGGFTVVDHSYSAN</sequence>
<keyword evidence="8 12" id="KW-0333">Golgi apparatus</keyword>
<feature type="region of interest" description="Disordered" evidence="13">
    <location>
        <begin position="225"/>
        <end position="248"/>
    </location>
</feature>
<dbReference type="PRINTS" id="PR00080">
    <property type="entry name" value="SDRFAMILY"/>
</dbReference>
<dbReference type="SUPFAM" id="SSF64356">
    <property type="entry name" value="SNARE-like"/>
    <property type="match status" value="1"/>
</dbReference>
<keyword evidence="10" id="KW-0968">Cytoplasmic vesicle</keyword>
<dbReference type="PANTHER" id="PTHR10121:SF0">
    <property type="entry name" value="COATOMER SUBUNIT DELTA"/>
    <property type="match status" value="1"/>
</dbReference>
<evidence type="ECO:0000256" key="3">
    <source>
        <dbReference type="ARBA" id="ARBA00011775"/>
    </source>
</evidence>
<keyword evidence="5 12" id="KW-0963">Cytoplasm</keyword>
<dbReference type="InterPro" id="IPR002347">
    <property type="entry name" value="SDR_fam"/>
</dbReference>
<evidence type="ECO:0000256" key="11">
    <source>
        <dbReference type="ARBA" id="ARBA00025536"/>
    </source>
</evidence>
<comment type="subunit">
    <text evidence="3 12">Oligomeric complex that consists of at least the alpha, beta, beta', gamma, delta, epsilon and zeta subunits.</text>
</comment>
<dbReference type="PANTHER" id="PTHR10121">
    <property type="entry name" value="COATOMER SUBUNIT DELTA"/>
    <property type="match status" value="1"/>
</dbReference>
<dbReference type="EMBL" id="PJQY01000500">
    <property type="protein sequence ID" value="PQQ10494.1"/>
    <property type="molecule type" value="Genomic_DNA"/>
</dbReference>
<evidence type="ECO:0000256" key="7">
    <source>
        <dbReference type="ARBA" id="ARBA00022927"/>
    </source>
</evidence>
<dbReference type="PRINTS" id="PR01397">
    <property type="entry name" value="DHBDHDRGNASE"/>
</dbReference>
<dbReference type="GO" id="GO:0006890">
    <property type="term" value="P:retrograde vesicle-mediated transport, Golgi to endoplasmic reticulum"/>
    <property type="evidence" value="ECO:0007669"/>
    <property type="project" value="UniProtKB-UniRule"/>
</dbReference>
<dbReference type="Proteomes" id="UP000250321">
    <property type="component" value="Unassembled WGS sequence"/>
</dbReference>
<dbReference type="CDD" id="cd14830">
    <property type="entry name" value="Delta_COP_N"/>
    <property type="match status" value="1"/>
</dbReference>
<dbReference type="GO" id="GO:0008667">
    <property type="term" value="F:2,3-dihydro-2,3-dihydroxybenzoate dehydrogenase activity"/>
    <property type="evidence" value="ECO:0007669"/>
    <property type="project" value="InterPro"/>
</dbReference>
<dbReference type="CDD" id="cd09254">
    <property type="entry name" value="AP_delta-COPI_MHD"/>
    <property type="match status" value="1"/>
</dbReference>
<evidence type="ECO:0000313" key="16">
    <source>
        <dbReference type="Proteomes" id="UP000250321"/>
    </source>
</evidence>
<evidence type="ECO:0000256" key="10">
    <source>
        <dbReference type="ARBA" id="ARBA00023329"/>
    </source>
</evidence>
<evidence type="ECO:0000256" key="2">
    <source>
        <dbReference type="ARBA" id="ARBA00010516"/>
    </source>
</evidence>
<accession>A0A314YYV3</accession>
<evidence type="ECO:0000256" key="9">
    <source>
        <dbReference type="ARBA" id="ARBA00023136"/>
    </source>
</evidence>
<evidence type="ECO:0000256" key="8">
    <source>
        <dbReference type="ARBA" id="ARBA00023034"/>
    </source>
</evidence>
<keyword evidence="4 12" id="KW-0813">Transport</keyword>
<evidence type="ECO:0000256" key="4">
    <source>
        <dbReference type="ARBA" id="ARBA00022448"/>
    </source>
</evidence>
<dbReference type="FunFam" id="3.30.450.60:FF:000003">
    <property type="entry name" value="Coatomer subunit delta"/>
    <property type="match status" value="1"/>
</dbReference>
<dbReference type="InterPro" id="IPR003560">
    <property type="entry name" value="DHB_DH"/>
</dbReference>